<feature type="compositionally biased region" description="Polar residues" evidence="1">
    <location>
        <begin position="139"/>
        <end position="150"/>
    </location>
</feature>
<evidence type="ECO:0000313" key="3">
    <source>
        <dbReference type="Proteomes" id="UP000807342"/>
    </source>
</evidence>
<comment type="caution">
    <text evidence="2">The sequence shown here is derived from an EMBL/GenBank/DDBJ whole genome shotgun (WGS) entry which is preliminary data.</text>
</comment>
<feature type="region of interest" description="Disordered" evidence="1">
    <location>
        <begin position="138"/>
        <end position="172"/>
    </location>
</feature>
<dbReference type="Proteomes" id="UP000807342">
    <property type="component" value="Unassembled WGS sequence"/>
</dbReference>
<proteinExistence type="predicted"/>
<evidence type="ECO:0000256" key="1">
    <source>
        <dbReference type="SAM" id="MobiDB-lite"/>
    </source>
</evidence>
<protein>
    <submittedName>
        <fullName evidence="2">Uncharacterized protein</fullName>
    </submittedName>
</protein>
<keyword evidence="3" id="KW-1185">Reference proteome</keyword>
<name>A0A9P5X6C4_9AGAR</name>
<dbReference type="EMBL" id="MU151340">
    <property type="protein sequence ID" value="KAF9444900.1"/>
    <property type="molecule type" value="Genomic_DNA"/>
</dbReference>
<sequence length="264" mass="30196">MCVNRQKRGADSKKPSVTKIRGSKITRLQWNTMQLNRSDAPPTGSTLVGAGIQGGIGILKKQRWECELKGSERFCVAATTSEVHETGEGERRRRLGEAKENGGLKAVCFGDYTRRQCQEKIFLSYEWKARRRLVEGTFPPQNTLPKQFSGKSREREAEFEERPYLEPGRSDERDYPQLFVSTAHSSPFIQYPARRTSALWIERLNTTPHVQLSPQFFAYGDEPLAIHSSLLFSEQILKSEDIKKLKSEMIGNHKQNNMNRFATK</sequence>
<gene>
    <name evidence="2" type="ORF">P691DRAFT_785970</name>
</gene>
<dbReference type="AlphaFoldDB" id="A0A9P5X6C4"/>
<evidence type="ECO:0000313" key="2">
    <source>
        <dbReference type="EMBL" id="KAF9444900.1"/>
    </source>
</evidence>
<accession>A0A9P5X6C4</accession>
<feature type="compositionally biased region" description="Basic and acidic residues" evidence="1">
    <location>
        <begin position="151"/>
        <end position="172"/>
    </location>
</feature>
<reference evidence="2" key="1">
    <citation type="submission" date="2020-11" db="EMBL/GenBank/DDBJ databases">
        <authorList>
            <consortium name="DOE Joint Genome Institute"/>
            <person name="Ahrendt S."/>
            <person name="Riley R."/>
            <person name="Andreopoulos W."/>
            <person name="Labutti K."/>
            <person name="Pangilinan J."/>
            <person name="Ruiz-Duenas F.J."/>
            <person name="Barrasa J.M."/>
            <person name="Sanchez-Garcia M."/>
            <person name="Camarero S."/>
            <person name="Miyauchi S."/>
            <person name="Serrano A."/>
            <person name="Linde D."/>
            <person name="Babiker R."/>
            <person name="Drula E."/>
            <person name="Ayuso-Fernandez I."/>
            <person name="Pacheco R."/>
            <person name="Padilla G."/>
            <person name="Ferreira P."/>
            <person name="Barriuso J."/>
            <person name="Kellner H."/>
            <person name="Castanera R."/>
            <person name="Alfaro M."/>
            <person name="Ramirez L."/>
            <person name="Pisabarro A.G."/>
            <person name="Kuo A."/>
            <person name="Tritt A."/>
            <person name="Lipzen A."/>
            <person name="He G."/>
            <person name="Yan M."/>
            <person name="Ng V."/>
            <person name="Cullen D."/>
            <person name="Martin F."/>
            <person name="Rosso M.-N."/>
            <person name="Henrissat B."/>
            <person name="Hibbett D."/>
            <person name="Martinez A.T."/>
            <person name="Grigoriev I.V."/>
        </authorList>
    </citation>
    <scope>NUCLEOTIDE SEQUENCE</scope>
    <source>
        <strain evidence="2">MF-IS2</strain>
    </source>
</reference>
<organism evidence="2 3">
    <name type="scientific">Macrolepiota fuliginosa MF-IS2</name>
    <dbReference type="NCBI Taxonomy" id="1400762"/>
    <lineage>
        <taxon>Eukaryota</taxon>
        <taxon>Fungi</taxon>
        <taxon>Dikarya</taxon>
        <taxon>Basidiomycota</taxon>
        <taxon>Agaricomycotina</taxon>
        <taxon>Agaricomycetes</taxon>
        <taxon>Agaricomycetidae</taxon>
        <taxon>Agaricales</taxon>
        <taxon>Agaricineae</taxon>
        <taxon>Agaricaceae</taxon>
        <taxon>Macrolepiota</taxon>
    </lineage>
</organism>